<dbReference type="EC" id="1.14.13.59" evidence="4"/>
<dbReference type="SUPFAM" id="SSF51905">
    <property type="entry name" value="FAD/NAD(P)-binding domain"/>
    <property type="match status" value="1"/>
</dbReference>
<sequence length="444" mass="47478">MVILGAGPKAVAVQAKAHALRQLGLPAPQITVVDHQGTGGNWRAGGGWTDGRHRLGTSPTKDLGFPYRTRIAGELNTAVDRELLASGWTSFLIDTGRYAWWVDHGHPHPRHYLWAEYLRWAAGRTGMNLVTAQVTRIGLREDTANDTTRTGWSLSVDRPDGSSGQLEADALMLTGPGRSDRRIAPLPNVYSVAGFWQDVSAGTLPTASRVAVIGGGETSASVVEELTHHDVVDIAVISPLPTIFTRAEGPFENELYTDPTTWTDLDEAARRDVIARCDRGVFSADVQARLTGEDRISHIRGRASTVRRNSTGTVGSIDTAGIEVTTDTGRTECFDMVVDARGNSPLWFTRMMDDRTVARMVAACSGAVTPSAAESGIGAGLALENMDPPLLLPTLSGFRQGPGLANLSCLGELSDRILAGLGAGDGTDPESLRHRASSVERILL</sequence>
<organism evidence="16 17">
    <name type="scientific">Candidatus Corynebacterium faecigallinarum</name>
    <dbReference type="NCBI Taxonomy" id="2838528"/>
    <lineage>
        <taxon>Bacteria</taxon>
        <taxon>Bacillati</taxon>
        <taxon>Actinomycetota</taxon>
        <taxon>Actinomycetes</taxon>
        <taxon>Mycobacteriales</taxon>
        <taxon>Corynebacteriaceae</taxon>
        <taxon>Corynebacterium</taxon>
    </lineage>
</organism>
<evidence type="ECO:0000256" key="9">
    <source>
        <dbReference type="ARBA" id="ARBA00023002"/>
    </source>
</evidence>
<evidence type="ECO:0000256" key="11">
    <source>
        <dbReference type="ARBA" id="ARBA00029939"/>
    </source>
</evidence>
<protein>
    <recommendedName>
        <fullName evidence="5">L-lysine N6-monooxygenase MbtG</fullName>
        <ecNumber evidence="4">1.14.13.59</ecNumber>
    </recommendedName>
    <alternativeName>
        <fullName evidence="14">Lysine 6-N-hydroxylase</fullName>
    </alternativeName>
    <alternativeName>
        <fullName evidence="13">Lysine N6-hydroxylase</fullName>
    </alternativeName>
    <alternativeName>
        <fullName evidence="11">Lysine-N-oxygenase</fullName>
    </alternativeName>
    <alternativeName>
        <fullName evidence="12">Mycobactin synthase protein G</fullName>
    </alternativeName>
</protein>
<reference evidence="16" key="2">
    <citation type="submission" date="2021-04" db="EMBL/GenBank/DDBJ databases">
        <authorList>
            <person name="Gilroy R."/>
        </authorList>
    </citation>
    <scope>NUCLEOTIDE SEQUENCE</scope>
    <source>
        <strain evidence="16">ChiHjej13B12-4958</strain>
    </source>
</reference>
<comment type="cofactor">
    <cofactor evidence="1">
        <name>FAD</name>
        <dbReference type="ChEBI" id="CHEBI:57692"/>
    </cofactor>
</comment>
<dbReference type="GO" id="GO:0047091">
    <property type="term" value="F:L-lysine 6-monooxygenase (NADPH) activity"/>
    <property type="evidence" value="ECO:0007669"/>
    <property type="project" value="UniProtKB-EC"/>
</dbReference>
<evidence type="ECO:0000313" key="17">
    <source>
        <dbReference type="Proteomes" id="UP000823858"/>
    </source>
</evidence>
<dbReference type="Pfam" id="PF13434">
    <property type="entry name" value="Lys_Orn_oxgnase"/>
    <property type="match status" value="1"/>
</dbReference>
<keyword evidence="10" id="KW-0503">Monooxygenase</keyword>
<dbReference type="SUPFAM" id="SSF51735">
    <property type="entry name" value="NAD(P)-binding Rossmann-fold domains"/>
    <property type="match status" value="1"/>
</dbReference>
<dbReference type="InterPro" id="IPR036291">
    <property type="entry name" value="NAD(P)-bd_dom_sf"/>
</dbReference>
<evidence type="ECO:0000256" key="3">
    <source>
        <dbReference type="ARBA" id="ARBA00007588"/>
    </source>
</evidence>
<proteinExistence type="inferred from homology"/>
<dbReference type="InterPro" id="IPR025700">
    <property type="entry name" value="Lys/Orn_oxygenase"/>
</dbReference>
<gene>
    <name evidence="16" type="ORF">H9751_01780</name>
</gene>
<keyword evidence="9" id="KW-0560">Oxidoreductase</keyword>
<evidence type="ECO:0000256" key="1">
    <source>
        <dbReference type="ARBA" id="ARBA00001974"/>
    </source>
</evidence>
<evidence type="ECO:0000256" key="2">
    <source>
        <dbReference type="ARBA" id="ARBA00005102"/>
    </source>
</evidence>
<dbReference type="Proteomes" id="UP000823858">
    <property type="component" value="Unassembled WGS sequence"/>
</dbReference>
<accession>A0A9D2TP30</accession>
<reference evidence="16" key="1">
    <citation type="journal article" date="2021" name="PeerJ">
        <title>Extensive microbial diversity within the chicken gut microbiome revealed by metagenomics and culture.</title>
        <authorList>
            <person name="Gilroy R."/>
            <person name="Ravi A."/>
            <person name="Getino M."/>
            <person name="Pursley I."/>
            <person name="Horton D.L."/>
            <person name="Alikhan N.F."/>
            <person name="Baker D."/>
            <person name="Gharbi K."/>
            <person name="Hall N."/>
            <person name="Watson M."/>
            <person name="Adriaenssens E.M."/>
            <person name="Foster-Nyarko E."/>
            <person name="Jarju S."/>
            <person name="Secka A."/>
            <person name="Antonio M."/>
            <person name="Oren A."/>
            <person name="Chaudhuri R.R."/>
            <person name="La Ragione R."/>
            <person name="Hildebrand F."/>
            <person name="Pallen M.J."/>
        </authorList>
    </citation>
    <scope>NUCLEOTIDE SEQUENCE</scope>
    <source>
        <strain evidence="16">ChiHjej13B12-4958</strain>
    </source>
</reference>
<evidence type="ECO:0000256" key="15">
    <source>
        <dbReference type="ARBA" id="ARBA00048407"/>
    </source>
</evidence>
<evidence type="ECO:0000256" key="7">
    <source>
        <dbReference type="ARBA" id="ARBA00022827"/>
    </source>
</evidence>
<dbReference type="InterPro" id="IPR036188">
    <property type="entry name" value="FAD/NAD-bd_sf"/>
</dbReference>
<dbReference type="EMBL" id="DWVP01000003">
    <property type="protein sequence ID" value="HJC84283.1"/>
    <property type="molecule type" value="Genomic_DNA"/>
</dbReference>
<comment type="similarity">
    <text evidence="3">Belongs to the lysine N(6)-hydroxylase/L-ornithine N(5)-oxygenase family.</text>
</comment>
<keyword evidence="6" id="KW-0285">Flavoprotein</keyword>
<comment type="catalytic activity">
    <reaction evidence="15">
        <text>L-lysine + NADPH + O2 = N(6)-hydroxy-L-lysine + NADP(+) + H2O</text>
        <dbReference type="Rhea" id="RHEA:23228"/>
        <dbReference type="ChEBI" id="CHEBI:15377"/>
        <dbReference type="ChEBI" id="CHEBI:15379"/>
        <dbReference type="ChEBI" id="CHEBI:32551"/>
        <dbReference type="ChEBI" id="CHEBI:57783"/>
        <dbReference type="ChEBI" id="CHEBI:57820"/>
        <dbReference type="ChEBI" id="CHEBI:58349"/>
        <dbReference type="EC" id="1.14.13.59"/>
    </reaction>
</comment>
<evidence type="ECO:0000256" key="6">
    <source>
        <dbReference type="ARBA" id="ARBA00022630"/>
    </source>
</evidence>
<evidence type="ECO:0000256" key="12">
    <source>
        <dbReference type="ARBA" id="ARBA00031158"/>
    </source>
</evidence>
<evidence type="ECO:0000313" key="16">
    <source>
        <dbReference type="EMBL" id="HJC84283.1"/>
    </source>
</evidence>
<keyword evidence="8" id="KW-0521">NADP</keyword>
<evidence type="ECO:0000256" key="14">
    <source>
        <dbReference type="ARBA" id="ARBA00032738"/>
    </source>
</evidence>
<evidence type="ECO:0000256" key="4">
    <source>
        <dbReference type="ARBA" id="ARBA00013076"/>
    </source>
</evidence>
<dbReference type="AlphaFoldDB" id="A0A9D2TP30"/>
<dbReference type="Gene3D" id="3.50.50.60">
    <property type="entry name" value="FAD/NAD(P)-binding domain"/>
    <property type="match status" value="1"/>
</dbReference>
<keyword evidence="7" id="KW-0274">FAD</keyword>
<evidence type="ECO:0000256" key="8">
    <source>
        <dbReference type="ARBA" id="ARBA00022857"/>
    </source>
</evidence>
<evidence type="ECO:0000256" key="13">
    <source>
        <dbReference type="ARBA" id="ARBA00032493"/>
    </source>
</evidence>
<name>A0A9D2TP30_9CORY</name>
<comment type="caution">
    <text evidence="16">The sequence shown here is derived from an EMBL/GenBank/DDBJ whole genome shotgun (WGS) entry which is preliminary data.</text>
</comment>
<comment type="pathway">
    <text evidence="2">Siderophore biosynthesis; mycobactin biosynthesis.</text>
</comment>
<evidence type="ECO:0000256" key="10">
    <source>
        <dbReference type="ARBA" id="ARBA00023033"/>
    </source>
</evidence>
<evidence type="ECO:0000256" key="5">
    <source>
        <dbReference type="ARBA" id="ARBA00016406"/>
    </source>
</evidence>